<dbReference type="Pfam" id="PF03009">
    <property type="entry name" value="GDPD"/>
    <property type="match status" value="1"/>
</dbReference>
<dbReference type="OrthoDB" id="9758957at2"/>
<organism evidence="2 3">
    <name type="scientific">Enemella dayhoffiae</name>
    <dbReference type="NCBI Taxonomy" id="2016507"/>
    <lineage>
        <taxon>Bacteria</taxon>
        <taxon>Bacillati</taxon>
        <taxon>Actinomycetota</taxon>
        <taxon>Actinomycetes</taxon>
        <taxon>Propionibacteriales</taxon>
        <taxon>Propionibacteriaceae</taxon>
        <taxon>Enemella</taxon>
    </lineage>
</organism>
<dbReference type="PANTHER" id="PTHR46211:SF1">
    <property type="entry name" value="GLYCEROPHOSPHODIESTER PHOSPHODIESTERASE, CYTOPLASMIC"/>
    <property type="match status" value="1"/>
</dbReference>
<dbReference type="Proteomes" id="UP000216311">
    <property type="component" value="Unassembled WGS sequence"/>
</dbReference>
<comment type="caution">
    <text evidence="2">The sequence shown here is derived from an EMBL/GenBank/DDBJ whole genome shotgun (WGS) entry which is preliminary data.</text>
</comment>
<proteinExistence type="predicted"/>
<reference evidence="2 3" key="1">
    <citation type="submission" date="2017-07" db="EMBL/GenBank/DDBJ databases">
        <title>Draft whole genome sequences of clinical Proprionibacteriaceae strains.</title>
        <authorList>
            <person name="Bernier A.-M."/>
            <person name="Bernard K."/>
            <person name="Domingo M.-C."/>
        </authorList>
    </citation>
    <scope>NUCLEOTIDE SEQUENCE [LARGE SCALE GENOMIC DNA]</scope>
    <source>
        <strain evidence="2 3">NML 130396</strain>
    </source>
</reference>
<protein>
    <submittedName>
        <fullName evidence="2">Glycerophosphodiester phosphodiesterase</fullName>
    </submittedName>
</protein>
<evidence type="ECO:0000313" key="2">
    <source>
        <dbReference type="EMBL" id="OYO17287.1"/>
    </source>
</evidence>
<evidence type="ECO:0000259" key="1">
    <source>
        <dbReference type="PROSITE" id="PS51704"/>
    </source>
</evidence>
<accession>A0A255GN87</accession>
<dbReference type="EMBL" id="NMVQ01000046">
    <property type="protein sequence ID" value="OYO17287.1"/>
    <property type="molecule type" value="Genomic_DNA"/>
</dbReference>
<dbReference type="GO" id="GO:0006629">
    <property type="term" value="P:lipid metabolic process"/>
    <property type="evidence" value="ECO:0007669"/>
    <property type="project" value="InterPro"/>
</dbReference>
<dbReference type="RefSeq" id="WP_094365366.1">
    <property type="nucleotide sequence ID" value="NZ_NMVQ01000046.1"/>
</dbReference>
<sequence length="252" mass="27566">MSQVWAHRGASAYSPENTIEAFRLAEQQGADGVELDVHLSADGEVVVIHDETVDRTSDGTGEVSQMTLESLRGLDFSNGLDGFRDVRIPTLAEVFEELRPGGMLINLELKTNLNFQPGIEARVVRLIRDLRMGERVLVSSFNHHSLKTVQQAAPEIQLGLLFSEILLMPWEYARSFGAVAIHPAYNFLRVNGAVELCHAAGVRIHPWTIDDPEHLRWAMGLGVDAVISNVPDRALAQRAGLEGAGAVRSAGL</sequence>
<dbReference type="AlphaFoldDB" id="A0A255GN87"/>
<feature type="domain" description="GP-PDE" evidence="1">
    <location>
        <begin position="2"/>
        <end position="238"/>
    </location>
</feature>
<dbReference type="InterPro" id="IPR017946">
    <property type="entry name" value="PLC-like_Pdiesterase_TIM-brl"/>
</dbReference>
<dbReference type="CDD" id="cd08563">
    <property type="entry name" value="GDPD_TtGDE_like"/>
    <property type="match status" value="1"/>
</dbReference>
<dbReference type="GO" id="GO:0008081">
    <property type="term" value="F:phosphoric diester hydrolase activity"/>
    <property type="evidence" value="ECO:0007669"/>
    <property type="project" value="InterPro"/>
</dbReference>
<dbReference type="InterPro" id="IPR030395">
    <property type="entry name" value="GP_PDE_dom"/>
</dbReference>
<dbReference type="PANTHER" id="PTHR46211">
    <property type="entry name" value="GLYCEROPHOSPHORYL DIESTER PHOSPHODIESTERASE"/>
    <property type="match status" value="1"/>
</dbReference>
<dbReference type="SUPFAM" id="SSF51695">
    <property type="entry name" value="PLC-like phosphodiesterases"/>
    <property type="match status" value="1"/>
</dbReference>
<evidence type="ECO:0000313" key="3">
    <source>
        <dbReference type="Proteomes" id="UP000216311"/>
    </source>
</evidence>
<name>A0A255GN87_9ACTN</name>
<dbReference type="PROSITE" id="PS51704">
    <property type="entry name" value="GP_PDE"/>
    <property type="match status" value="1"/>
</dbReference>
<gene>
    <name evidence="2" type="ORF">CGZ93_17150</name>
</gene>
<keyword evidence="3" id="KW-1185">Reference proteome</keyword>
<dbReference type="Gene3D" id="3.20.20.190">
    <property type="entry name" value="Phosphatidylinositol (PI) phosphodiesterase"/>
    <property type="match status" value="1"/>
</dbReference>